<dbReference type="Proteomes" id="UP001589702">
    <property type="component" value="Unassembled WGS sequence"/>
</dbReference>
<reference evidence="2 3" key="1">
    <citation type="submission" date="2024-09" db="EMBL/GenBank/DDBJ databases">
        <authorList>
            <person name="Sun Q."/>
            <person name="Mori K."/>
        </authorList>
    </citation>
    <scope>NUCLEOTIDE SEQUENCE [LARGE SCALE GENOMIC DNA]</scope>
    <source>
        <strain evidence="2 3">JCM 1334</strain>
    </source>
</reference>
<evidence type="ECO:0000313" key="2">
    <source>
        <dbReference type="EMBL" id="MFB9819209.1"/>
    </source>
</evidence>
<feature type="region of interest" description="Disordered" evidence="1">
    <location>
        <begin position="101"/>
        <end position="132"/>
    </location>
</feature>
<dbReference type="RefSeq" id="WP_344787443.1">
    <property type="nucleotide sequence ID" value="NZ_BAAAWN010000001.1"/>
</dbReference>
<accession>A0ABV5XWT2</accession>
<dbReference type="EMBL" id="JBHMBC010000007">
    <property type="protein sequence ID" value="MFB9819209.1"/>
    <property type="molecule type" value="Genomic_DNA"/>
</dbReference>
<name>A0ABV5XWT2_ARTRM</name>
<gene>
    <name evidence="2" type="ORF">ACFFP1_06810</name>
</gene>
<evidence type="ECO:0000256" key="1">
    <source>
        <dbReference type="SAM" id="MobiDB-lite"/>
    </source>
</evidence>
<protein>
    <recommendedName>
        <fullName evidence="4">HNH endonuclease</fullName>
    </recommendedName>
</protein>
<sequence length="132" mass="14942">MKVDIILRNRQPAMASVDHIMPLRRYAPKYETDRLNVWGNVRLFHLCCNTAHADFDAEWIAVADDRKMLRLAVEQFETTGSWLPPKTGFLQLEAPLVTPAWQEEATNGRPTGSFGEEWTTPESSAGPGDRTK</sequence>
<organism evidence="2 3">
    <name type="scientific">Arthrobacter ramosus</name>
    <dbReference type="NCBI Taxonomy" id="1672"/>
    <lineage>
        <taxon>Bacteria</taxon>
        <taxon>Bacillati</taxon>
        <taxon>Actinomycetota</taxon>
        <taxon>Actinomycetes</taxon>
        <taxon>Micrococcales</taxon>
        <taxon>Micrococcaceae</taxon>
        <taxon>Arthrobacter</taxon>
    </lineage>
</organism>
<evidence type="ECO:0000313" key="3">
    <source>
        <dbReference type="Proteomes" id="UP001589702"/>
    </source>
</evidence>
<evidence type="ECO:0008006" key="4">
    <source>
        <dbReference type="Google" id="ProtNLM"/>
    </source>
</evidence>
<proteinExistence type="predicted"/>
<comment type="caution">
    <text evidence="2">The sequence shown here is derived from an EMBL/GenBank/DDBJ whole genome shotgun (WGS) entry which is preliminary data.</text>
</comment>
<keyword evidence="3" id="KW-1185">Reference proteome</keyword>